<gene>
    <name evidence="2" type="ORF">ACFO4O_07830</name>
</gene>
<organism evidence="2 3">
    <name type="scientific">Glaciecola siphonariae</name>
    <dbReference type="NCBI Taxonomy" id="521012"/>
    <lineage>
        <taxon>Bacteria</taxon>
        <taxon>Pseudomonadati</taxon>
        <taxon>Pseudomonadota</taxon>
        <taxon>Gammaproteobacteria</taxon>
        <taxon>Alteromonadales</taxon>
        <taxon>Alteromonadaceae</taxon>
        <taxon>Glaciecola</taxon>
    </lineage>
</organism>
<protein>
    <submittedName>
        <fullName evidence="2">Sulfotransferase domain-containing protein</fullName>
    </submittedName>
</protein>
<dbReference type="InterPro" id="IPR000863">
    <property type="entry name" value="Sulfotransferase_dom"/>
</dbReference>
<dbReference type="Proteomes" id="UP001595897">
    <property type="component" value="Unassembled WGS sequence"/>
</dbReference>
<proteinExistence type="predicted"/>
<evidence type="ECO:0000259" key="1">
    <source>
        <dbReference type="Pfam" id="PF00685"/>
    </source>
</evidence>
<dbReference type="InterPro" id="IPR027417">
    <property type="entry name" value="P-loop_NTPase"/>
</dbReference>
<name>A0ABV9LV40_9ALTE</name>
<evidence type="ECO:0000313" key="2">
    <source>
        <dbReference type="EMBL" id="MFC4700059.1"/>
    </source>
</evidence>
<dbReference type="SUPFAM" id="SSF52540">
    <property type="entry name" value="P-loop containing nucleoside triphosphate hydrolases"/>
    <property type="match status" value="1"/>
</dbReference>
<dbReference type="EMBL" id="JBHSGU010000002">
    <property type="protein sequence ID" value="MFC4700059.1"/>
    <property type="molecule type" value="Genomic_DNA"/>
</dbReference>
<feature type="domain" description="Sulfotransferase" evidence="1">
    <location>
        <begin position="11"/>
        <end position="175"/>
    </location>
</feature>
<accession>A0ABV9LV40</accession>
<dbReference type="Pfam" id="PF00685">
    <property type="entry name" value="Sulfotransfer_1"/>
    <property type="match status" value="1"/>
</dbReference>
<reference evidence="3" key="1">
    <citation type="journal article" date="2019" name="Int. J. Syst. Evol. Microbiol.">
        <title>The Global Catalogue of Microorganisms (GCM) 10K type strain sequencing project: providing services to taxonomists for standard genome sequencing and annotation.</title>
        <authorList>
            <consortium name="The Broad Institute Genomics Platform"/>
            <consortium name="The Broad Institute Genome Sequencing Center for Infectious Disease"/>
            <person name="Wu L."/>
            <person name="Ma J."/>
        </authorList>
    </citation>
    <scope>NUCLEOTIDE SEQUENCE [LARGE SCALE GENOMIC DNA]</scope>
    <source>
        <strain evidence="3">KACC 12507</strain>
    </source>
</reference>
<evidence type="ECO:0000313" key="3">
    <source>
        <dbReference type="Proteomes" id="UP001595897"/>
    </source>
</evidence>
<keyword evidence="3" id="KW-1185">Reference proteome</keyword>
<comment type="caution">
    <text evidence="2">The sequence shown here is derived from an EMBL/GenBank/DDBJ whole genome shotgun (WGS) entry which is preliminary data.</text>
</comment>
<dbReference type="Gene3D" id="3.40.50.300">
    <property type="entry name" value="P-loop containing nucleotide triphosphate hydrolases"/>
    <property type="match status" value="1"/>
</dbReference>
<dbReference type="RefSeq" id="WP_382407151.1">
    <property type="nucleotide sequence ID" value="NZ_JBHSGU010000002.1"/>
</dbReference>
<sequence length="282" mass="31790">MVLSSGGTISLITGIPRSGTTLCCHILNQQQDYVALHEPFRPDNFEPNKENILAQVKQRATEVQNAIIAGLPFEHGHKRGLDIDNPIGMEQKDGKRQSVAQRGEITLSLYKGREFCLVIKQNAFFTAYLQELTAHFDVLSIVRNPIDVLLSWWTVNLPVSRGQLPAGQQHNAALKLALSQQSSTLERQICIYQWFIHQFVQAKTRIVKYEDIVSSNGMALCEHYGISSPVLSARSQPERQYSPEILERLEHAQSKILAIDCSGLYSHDYLSSKIRSYLSQRA</sequence>